<sequence length="512" mass="56911">MHSGPNHTINWGAYREGVQSELPKFKSLPHDGLKLTESYQAVLGRQETFTQYFSDEPLESYKLESRLRETLGISPSASGPSTSKTENDPSLSWVGIFRDGVFEKQPDGSYHCDYQGKTVNIDESLHRSILVNRCFITSDSNPLPSTADVEKEAAITLAIEADVLDELDGSFKYIERLKRLQLALRRRRIKLEGIRGPIKTPHTPQTPGSQCLRRSESRPAIDIGFKTRLRSLSESSGLSSGSDIPHTNVRDESEQVSSNGHEDTVVHSSQQKRSTPAINSKGSPVHPLPSGTRSSPPIPPSLTKQTRDDAQGSRQTQQEKPAKHHLNENQGAMHPPPKKQKIEMSPPPPDLRALNASRDMATTNEKLDKPAQQQIGPEKPRNGNVRTRKNFTEYEKEHAPAWFKAQRDSKTTRQIEKAYFERFGVYRRFIVLKAFVERMDKKAGAEKAATSRTATLSTQSDPASRDTSAVPSLRRIAPSPTFYASPPSPTSYESPYPNPPSSYASSNGNQSS</sequence>
<gene>
    <name evidence="2" type="ORF">N7515_000501</name>
</gene>
<dbReference type="GeneID" id="81400415"/>
<reference evidence="2" key="2">
    <citation type="journal article" date="2023" name="IMA Fungus">
        <title>Comparative genomic study of the Penicillium genus elucidates a diverse pangenome and 15 lateral gene transfer events.</title>
        <authorList>
            <person name="Petersen C."/>
            <person name="Sorensen T."/>
            <person name="Nielsen M.R."/>
            <person name="Sondergaard T.E."/>
            <person name="Sorensen J.L."/>
            <person name="Fitzpatrick D.A."/>
            <person name="Frisvad J.C."/>
            <person name="Nielsen K.L."/>
        </authorList>
    </citation>
    <scope>NUCLEOTIDE SEQUENCE</scope>
    <source>
        <strain evidence="2">IBT 22155</strain>
    </source>
</reference>
<feature type="compositionally biased region" description="Polar residues" evidence="1">
    <location>
        <begin position="450"/>
        <end position="470"/>
    </location>
</feature>
<dbReference type="RefSeq" id="XP_056526411.1">
    <property type="nucleotide sequence ID" value="XM_056661245.1"/>
</dbReference>
<feature type="region of interest" description="Disordered" evidence="1">
    <location>
        <begin position="232"/>
        <end position="354"/>
    </location>
</feature>
<feature type="compositionally biased region" description="Low complexity" evidence="1">
    <location>
        <begin position="232"/>
        <end position="242"/>
    </location>
</feature>
<accession>A0A9W9HI99</accession>
<evidence type="ECO:0000256" key="1">
    <source>
        <dbReference type="SAM" id="MobiDB-lite"/>
    </source>
</evidence>
<feature type="compositionally biased region" description="Polar residues" evidence="1">
    <location>
        <begin position="266"/>
        <end position="282"/>
    </location>
</feature>
<feature type="region of interest" description="Disordered" evidence="1">
    <location>
        <begin position="443"/>
        <end position="512"/>
    </location>
</feature>
<name>A0A9W9HI99_9EURO</name>
<feature type="region of interest" description="Disordered" evidence="1">
    <location>
        <begin position="195"/>
        <end position="217"/>
    </location>
</feature>
<proteinExistence type="predicted"/>
<protein>
    <submittedName>
        <fullName evidence="2">Uncharacterized protein</fullName>
    </submittedName>
</protein>
<dbReference type="EMBL" id="JAPQKL010000001">
    <property type="protein sequence ID" value="KAJ5145937.1"/>
    <property type="molecule type" value="Genomic_DNA"/>
</dbReference>
<feature type="region of interest" description="Disordered" evidence="1">
    <location>
        <begin position="366"/>
        <end position="387"/>
    </location>
</feature>
<comment type="caution">
    <text evidence="2">The sequence shown here is derived from an EMBL/GenBank/DDBJ whole genome shotgun (WGS) entry which is preliminary data.</text>
</comment>
<feature type="compositionally biased region" description="Low complexity" evidence="1">
    <location>
        <begin position="490"/>
        <end position="512"/>
    </location>
</feature>
<evidence type="ECO:0000313" key="2">
    <source>
        <dbReference type="EMBL" id="KAJ5145937.1"/>
    </source>
</evidence>
<organism evidence="2 3">
    <name type="scientific">Penicillium bovifimosum</name>
    <dbReference type="NCBI Taxonomy" id="126998"/>
    <lineage>
        <taxon>Eukaryota</taxon>
        <taxon>Fungi</taxon>
        <taxon>Dikarya</taxon>
        <taxon>Ascomycota</taxon>
        <taxon>Pezizomycotina</taxon>
        <taxon>Eurotiomycetes</taxon>
        <taxon>Eurotiomycetidae</taxon>
        <taxon>Eurotiales</taxon>
        <taxon>Aspergillaceae</taxon>
        <taxon>Penicillium</taxon>
    </lineage>
</organism>
<dbReference type="Proteomes" id="UP001149079">
    <property type="component" value="Unassembled WGS sequence"/>
</dbReference>
<reference evidence="2" key="1">
    <citation type="submission" date="2022-11" db="EMBL/GenBank/DDBJ databases">
        <authorList>
            <person name="Petersen C."/>
        </authorList>
    </citation>
    <scope>NUCLEOTIDE SEQUENCE</scope>
    <source>
        <strain evidence="2">IBT 22155</strain>
    </source>
</reference>
<dbReference type="AlphaFoldDB" id="A0A9W9HI99"/>
<evidence type="ECO:0000313" key="3">
    <source>
        <dbReference type="Proteomes" id="UP001149079"/>
    </source>
</evidence>
<dbReference type="OrthoDB" id="4359443at2759"/>
<keyword evidence="3" id="KW-1185">Reference proteome</keyword>